<proteinExistence type="predicted"/>
<dbReference type="AlphaFoldDB" id="A0A5C7FUD2"/>
<dbReference type="Pfam" id="PF11251">
    <property type="entry name" value="DUF3050"/>
    <property type="match status" value="1"/>
</dbReference>
<keyword evidence="2" id="KW-1185">Reference proteome</keyword>
<dbReference type="SUPFAM" id="SSF48613">
    <property type="entry name" value="Heme oxygenase-like"/>
    <property type="match status" value="1"/>
</dbReference>
<dbReference type="Gene3D" id="1.20.910.10">
    <property type="entry name" value="Heme oxygenase-like"/>
    <property type="match status" value="1"/>
</dbReference>
<evidence type="ECO:0000313" key="1">
    <source>
        <dbReference type="EMBL" id="TXF90162.1"/>
    </source>
</evidence>
<comment type="caution">
    <text evidence="1">The sequence shown here is derived from an EMBL/GenBank/DDBJ whole genome shotgun (WGS) entry which is preliminary data.</text>
</comment>
<dbReference type="Proteomes" id="UP000321907">
    <property type="component" value="Unassembled WGS sequence"/>
</dbReference>
<dbReference type="InterPro" id="IPR016084">
    <property type="entry name" value="Haem_Oase-like_multi-hlx"/>
</dbReference>
<organism evidence="1 2">
    <name type="scientific">Neolewinella aurantiaca</name>
    <dbReference type="NCBI Taxonomy" id="2602767"/>
    <lineage>
        <taxon>Bacteria</taxon>
        <taxon>Pseudomonadati</taxon>
        <taxon>Bacteroidota</taxon>
        <taxon>Saprospiria</taxon>
        <taxon>Saprospirales</taxon>
        <taxon>Lewinellaceae</taxon>
        <taxon>Neolewinella</taxon>
    </lineage>
</organism>
<reference evidence="1 2" key="1">
    <citation type="submission" date="2019-08" db="EMBL/GenBank/DDBJ databases">
        <title>Lewinella sp. strain SSH13 Genome sequencing and assembly.</title>
        <authorList>
            <person name="Kim I."/>
        </authorList>
    </citation>
    <scope>NUCLEOTIDE SEQUENCE [LARGE SCALE GENOMIC DNA]</scope>
    <source>
        <strain evidence="1 2">SSH13</strain>
    </source>
</reference>
<accession>A0A5C7FUD2</accession>
<dbReference type="RefSeq" id="WP_147930201.1">
    <property type="nucleotide sequence ID" value="NZ_VOXD01000009.1"/>
</dbReference>
<dbReference type="OrthoDB" id="9791270at2"/>
<gene>
    <name evidence="1" type="ORF">FUA23_07965</name>
</gene>
<protein>
    <submittedName>
        <fullName evidence="1">DUF3050 domain-containing protein</fullName>
    </submittedName>
</protein>
<dbReference type="InterPro" id="IPR024423">
    <property type="entry name" value="DUF3050"/>
</dbReference>
<sequence length="271" mass="30653">MESPQNIHLDRIEASTASLREQLRQHPLYEELNGIEDLRVFSTYHVFAVWDFMSLLKSLQSCLTTTTLPWRPAANPALARFINEIVWGEESDVNEKGEPTSHFEMYLEAMREVGAPTEKIEHFLSELKGVADIDRAAWASGVYPAVRDFLNFTFGLIREGKDHKIAAAFTFGREDLIPDLFLAILGKTKGRESSPKYPKFLYYIERHIEVDGDEHGPLSLMMVEELCGQDEQKWAEAEKVAKDALKARIALWNGIASAIREAQVAEPATAE</sequence>
<name>A0A5C7FUD2_9BACT</name>
<evidence type="ECO:0000313" key="2">
    <source>
        <dbReference type="Proteomes" id="UP000321907"/>
    </source>
</evidence>
<dbReference type="EMBL" id="VOXD01000009">
    <property type="protein sequence ID" value="TXF90162.1"/>
    <property type="molecule type" value="Genomic_DNA"/>
</dbReference>